<evidence type="ECO:0000256" key="1">
    <source>
        <dbReference type="SAM" id="Phobius"/>
    </source>
</evidence>
<gene>
    <name evidence="2" type="primary">dmsC3_1</name>
    <name evidence="2" type="ORF">NCTC7304_04921</name>
</gene>
<feature type="transmembrane region" description="Helical" evidence="1">
    <location>
        <begin position="125"/>
        <end position="144"/>
    </location>
</feature>
<sequence>MCCRRLFAALGGLGALGLLLNRAAPLCNALVWLAAIVGVVFLYAVPQIYQLPTVATWRSFYTTAMMILTPLIGGGALAALFGVRRLGLLVSVLAILVSFCLRPGYMATLMSADSALTAAQHSWFTAQSVLLAAGVVGVVVLRAYEIERRSAGHDGNSRYRGGVSG</sequence>
<dbReference type="GO" id="GO:0019645">
    <property type="term" value="P:anaerobic electron transport chain"/>
    <property type="evidence" value="ECO:0007669"/>
    <property type="project" value="InterPro"/>
</dbReference>
<feature type="transmembrane region" description="Helical" evidence="1">
    <location>
        <begin position="86"/>
        <end position="105"/>
    </location>
</feature>
<keyword evidence="1" id="KW-0472">Membrane</keyword>
<dbReference type="PANTHER" id="PTHR38095">
    <property type="entry name" value="ANAEROBIC DIMETHYL SULFOXIDE REDUCTASE CHAIN YNFH"/>
    <property type="match status" value="1"/>
</dbReference>
<dbReference type="GO" id="GO:0005886">
    <property type="term" value="C:plasma membrane"/>
    <property type="evidence" value="ECO:0007669"/>
    <property type="project" value="TreeGrafter"/>
</dbReference>
<accession>A0A379T0Z6</accession>
<keyword evidence="1" id="KW-0812">Transmembrane</keyword>
<dbReference type="PANTHER" id="PTHR38095:SF3">
    <property type="entry name" value="ANAEROBIC DIMETHYL SULFOXIDE REDUCTASE, SUBUNIT C"/>
    <property type="match status" value="1"/>
</dbReference>
<evidence type="ECO:0000313" key="2">
    <source>
        <dbReference type="EMBL" id="SUG35359.1"/>
    </source>
</evidence>
<reference evidence="2 3" key="1">
    <citation type="submission" date="2018-06" db="EMBL/GenBank/DDBJ databases">
        <authorList>
            <consortium name="Pathogen Informatics"/>
            <person name="Doyle S."/>
        </authorList>
    </citation>
    <scope>NUCLEOTIDE SEQUENCE [LARGE SCALE GENOMIC DNA]</scope>
    <source>
        <strain evidence="2 3">NCTC7304</strain>
    </source>
</reference>
<protein>
    <submittedName>
        <fullName evidence="2">Dimethyl sulfoxide reductase subunit C</fullName>
    </submittedName>
</protein>
<dbReference type="AlphaFoldDB" id="A0A379T0Z6"/>
<feature type="transmembrane region" description="Helical" evidence="1">
    <location>
        <begin position="61"/>
        <end position="81"/>
    </location>
</feature>
<name>A0A379T0Z6_SALER</name>
<organism evidence="2 3">
    <name type="scientific">Salmonella enterica subsp. arizonae</name>
    <dbReference type="NCBI Taxonomy" id="59203"/>
    <lineage>
        <taxon>Bacteria</taxon>
        <taxon>Pseudomonadati</taxon>
        <taxon>Pseudomonadota</taxon>
        <taxon>Gammaproteobacteria</taxon>
        <taxon>Enterobacterales</taxon>
        <taxon>Enterobacteriaceae</taxon>
        <taxon>Salmonella</taxon>
    </lineage>
</organism>
<dbReference type="Proteomes" id="UP000254762">
    <property type="component" value="Unassembled WGS sequence"/>
</dbReference>
<dbReference type="EMBL" id="UGXD01000002">
    <property type="protein sequence ID" value="SUG35359.1"/>
    <property type="molecule type" value="Genomic_DNA"/>
</dbReference>
<dbReference type="InterPro" id="IPR007059">
    <property type="entry name" value="DmsC"/>
</dbReference>
<proteinExistence type="predicted"/>
<keyword evidence="1" id="KW-1133">Transmembrane helix</keyword>
<evidence type="ECO:0000313" key="3">
    <source>
        <dbReference type="Proteomes" id="UP000254762"/>
    </source>
</evidence>
<dbReference type="GO" id="GO:0009389">
    <property type="term" value="F:dimethyl sulfoxide reductase activity"/>
    <property type="evidence" value="ECO:0007669"/>
    <property type="project" value="TreeGrafter"/>
</dbReference>
<dbReference type="GO" id="GO:0009390">
    <property type="term" value="C:dimethyl sulfoxide reductase complex"/>
    <property type="evidence" value="ECO:0007669"/>
    <property type="project" value="TreeGrafter"/>
</dbReference>
<feature type="transmembrane region" description="Helical" evidence="1">
    <location>
        <begin position="30"/>
        <end position="49"/>
    </location>
</feature>
<dbReference type="Pfam" id="PF04976">
    <property type="entry name" value="DmsC"/>
    <property type="match status" value="1"/>
</dbReference>